<evidence type="ECO:0000313" key="1">
    <source>
        <dbReference type="EMBL" id="MCC8396326.1"/>
    </source>
</evidence>
<proteinExistence type="predicted"/>
<dbReference type="RefSeq" id="WP_230512671.1">
    <property type="nucleotide sequence ID" value="NZ_JAJITD010000017.1"/>
</dbReference>
<dbReference type="EMBL" id="JAJITD010000017">
    <property type="protein sequence ID" value="MCC8396326.1"/>
    <property type="molecule type" value="Genomic_DNA"/>
</dbReference>
<keyword evidence="2" id="KW-1185">Reference proteome</keyword>
<gene>
    <name evidence="1" type="ORF">LJ656_27425</name>
</gene>
<protein>
    <submittedName>
        <fullName evidence="1">Uncharacterized protein</fullName>
    </submittedName>
</protein>
<accession>A0ABS8K2D9</accession>
<evidence type="ECO:0000313" key="2">
    <source>
        <dbReference type="Proteomes" id="UP001431019"/>
    </source>
</evidence>
<sequence>MTLMTAVDWRYIKYLDFYPYYFKNQQEFDNVGKQVYAGFMRHSKGVTPGPGDLFPLLNARLLNEFPPIEPFKSFMGRKHQFMDPDRYEFYTPSVARFLLDTSYSTFILP</sequence>
<name>A0ABS8K2D9_9BURK</name>
<dbReference type="Proteomes" id="UP001431019">
    <property type="component" value="Unassembled WGS sequence"/>
</dbReference>
<comment type="caution">
    <text evidence="1">The sequence shown here is derived from an EMBL/GenBank/DDBJ whole genome shotgun (WGS) entry which is preliminary data.</text>
</comment>
<reference evidence="1 2" key="1">
    <citation type="submission" date="2021-11" db="EMBL/GenBank/DDBJ databases">
        <authorList>
            <person name="Oh E.-T."/>
            <person name="Kim S.-B."/>
        </authorList>
    </citation>
    <scope>NUCLEOTIDE SEQUENCE [LARGE SCALE GENOMIC DNA]</scope>
    <source>
        <strain evidence="1 2">MMS20-SJTR3</strain>
    </source>
</reference>
<organism evidence="1 2">
    <name type="scientific">Paraburkholderia sejongensis</name>
    <dbReference type="NCBI Taxonomy" id="2886946"/>
    <lineage>
        <taxon>Bacteria</taxon>
        <taxon>Pseudomonadati</taxon>
        <taxon>Pseudomonadota</taxon>
        <taxon>Betaproteobacteria</taxon>
        <taxon>Burkholderiales</taxon>
        <taxon>Burkholderiaceae</taxon>
        <taxon>Paraburkholderia</taxon>
    </lineage>
</organism>